<name>A0A6J5KWQ7_9CAUD</name>
<gene>
    <name evidence="1" type="ORF">UFOVP53_225</name>
</gene>
<proteinExistence type="predicted"/>
<reference evidence="1" key="1">
    <citation type="submission" date="2020-04" db="EMBL/GenBank/DDBJ databases">
        <authorList>
            <person name="Chiriac C."/>
            <person name="Salcher M."/>
            <person name="Ghai R."/>
            <person name="Kavagutti S V."/>
        </authorList>
    </citation>
    <scope>NUCLEOTIDE SEQUENCE</scope>
</reference>
<dbReference type="EMBL" id="LR796189">
    <property type="protein sequence ID" value="CAB4125772.1"/>
    <property type="molecule type" value="Genomic_DNA"/>
</dbReference>
<sequence length="367" mass="39331">MSKLDMLNIEIIRRQEASAALNLATPDLLLAIEQFNKLDEMYKSDEKAARIALEGIYKESRHFTGKQPTVYSFAQTEFYPFFQGQTDAQCNPYFPITKIQDKTFDGLSPLYSSPTKTGAYARDATFSPIESVSRIPAGAALTAFPVLTGEPLPSGWPGAATTIPGFCTGGTPLGATSESVCLLNGGTWTPPGTVADPVWVGVNTAPALLRVALNTWKADILAIQADLYLANTTENTYWQGIVNNINIVLAAVSTDAVFVRATGNSNPAAWGQTQSFTGATETARQALITAANTGVSAHVSTRSTFLTNEANIEEQVFFGVIKLRLHQANGSFAKIKAAKNQLKTNQSLIDDNVAAISSLNLLKVKAS</sequence>
<organism evidence="1">
    <name type="scientific">uncultured Caudovirales phage</name>
    <dbReference type="NCBI Taxonomy" id="2100421"/>
    <lineage>
        <taxon>Viruses</taxon>
        <taxon>Duplodnaviria</taxon>
        <taxon>Heunggongvirae</taxon>
        <taxon>Uroviricota</taxon>
        <taxon>Caudoviricetes</taxon>
        <taxon>Peduoviridae</taxon>
        <taxon>Maltschvirus</taxon>
        <taxon>Maltschvirus maltsch</taxon>
    </lineage>
</organism>
<accession>A0A6J5KWQ7</accession>
<protein>
    <submittedName>
        <fullName evidence="1">Uncharacterized protein</fullName>
    </submittedName>
</protein>
<evidence type="ECO:0000313" key="1">
    <source>
        <dbReference type="EMBL" id="CAB4125772.1"/>
    </source>
</evidence>